<dbReference type="AlphaFoldDB" id="A2EQM3"/>
<reference evidence="7" key="2">
    <citation type="journal article" date="2007" name="Science">
        <title>Draft genome sequence of the sexually transmitted pathogen Trichomonas vaginalis.</title>
        <authorList>
            <person name="Carlton J.M."/>
            <person name="Hirt R.P."/>
            <person name="Silva J.C."/>
            <person name="Delcher A.L."/>
            <person name="Schatz M."/>
            <person name="Zhao Q."/>
            <person name="Wortman J.R."/>
            <person name="Bidwell S.L."/>
            <person name="Alsmark U.C.M."/>
            <person name="Besteiro S."/>
            <person name="Sicheritz-Ponten T."/>
            <person name="Noel C.J."/>
            <person name="Dacks J.B."/>
            <person name="Foster P.G."/>
            <person name="Simillion C."/>
            <person name="Van de Peer Y."/>
            <person name="Miranda-Saavedra D."/>
            <person name="Barton G.J."/>
            <person name="Westrop G.D."/>
            <person name="Mueller S."/>
            <person name="Dessi D."/>
            <person name="Fiori P.L."/>
            <person name="Ren Q."/>
            <person name="Paulsen I."/>
            <person name="Zhang H."/>
            <person name="Bastida-Corcuera F.D."/>
            <person name="Simoes-Barbosa A."/>
            <person name="Brown M.T."/>
            <person name="Hayes R.D."/>
            <person name="Mukherjee M."/>
            <person name="Okumura C.Y."/>
            <person name="Schneider R."/>
            <person name="Smith A.J."/>
            <person name="Vanacova S."/>
            <person name="Villalvazo M."/>
            <person name="Haas B.J."/>
            <person name="Pertea M."/>
            <person name="Feldblyum T.V."/>
            <person name="Utterback T.R."/>
            <person name="Shu C.L."/>
            <person name="Osoegawa K."/>
            <person name="de Jong P.J."/>
            <person name="Hrdy I."/>
            <person name="Horvathova L."/>
            <person name="Zubacova Z."/>
            <person name="Dolezal P."/>
            <person name="Malik S.B."/>
            <person name="Logsdon J.M. Jr."/>
            <person name="Henze K."/>
            <person name="Gupta A."/>
            <person name="Wang C.C."/>
            <person name="Dunne R.L."/>
            <person name="Upcroft J.A."/>
            <person name="Upcroft P."/>
            <person name="White O."/>
            <person name="Salzberg S.L."/>
            <person name="Tang P."/>
            <person name="Chiu C.-H."/>
            <person name="Lee Y.-S."/>
            <person name="Embley T.M."/>
            <person name="Coombs G.H."/>
            <person name="Mottram J.C."/>
            <person name="Tachezy J."/>
            <person name="Fraser-Liggett C.M."/>
            <person name="Johnson P.J."/>
        </authorList>
    </citation>
    <scope>NUCLEOTIDE SEQUENCE [LARGE SCALE GENOMIC DNA]</scope>
    <source>
        <strain evidence="7">G3</strain>
    </source>
</reference>
<reference evidence="7" key="1">
    <citation type="submission" date="2006-10" db="EMBL/GenBank/DDBJ databases">
        <authorList>
            <person name="Amadeo P."/>
            <person name="Zhao Q."/>
            <person name="Wortman J."/>
            <person name="Fraser-Liggett C."/>
            <person name="Carlton J."/>
        </authorList>
    </citation>
    <scope>NUCLEOTIDE SEQUENCE</scope>
    <source>
        <strain evidence="7">G3</strain>
    </source>
</reference>
<feature type="domain" description="Nucleolar complex-associated protein 3 N-terminal" evidence="6">
    <location>
        <begin position="12"/>
        <end position="96"/>
    </location>
</feature>
<dbReference type="RefSeq" id="XP_001317293.1">
    <property type="nucleotide sequence ID" value="XM_001317258.1"/>
</dbReference>
<dbReference type="Pfam" id="PF03914">
    <property type="entry name" value="CBF"/>
    <property type="match status" value="1"/>
</dbReference>
<dbReference type="KEGG" id="tva:4762935"/>
<dbReference type="VEuPathDB" id="TrichDB:TVAG_191670"/>
<evidence type="ECO:0000313" key="7">
    <source>
        <dbReference type="EMBL" id="EAY05070.1"/>
    </source>
</evidence>
<keyword evidence="3" id="KW-0175">Coiled coil</keyword>
<evidence type="ECO:0000256" key="4">
    <source>
        <dbReference type="ARBA" id="ARBA00023242"/>
    </source>
</evidence>
<dbReference type="InterPro" id="IPR016024">
    <property type="entry name" value="ARM-type_fold"/>
</dbReference>
<dbReference type="SMR" id="A2EQM3"/>
<organism evidence="7 8">
    <name type="scientific">Trichomonas vaginalis (strain ATCC PRA-98 / G3)</name>
    <dbReference type="NCBI Taxonomy" id="412133"/>
    <lineage>
        <taxon>Eukaryota</taxon>
        <taxon>Metamonada</taxon>
        <taxon>Parabasalia</taxon>
        <taxon>Trichomonadida</taxon>
        <taxon>Trichomonadidae</taxon>
        <taxon>Trichomonas</taxon>
    </lineage>
</organism>
<dbReference type="FunCoup" id="A2EQM3">
    <property type="interactions" value="497"/>
</dbReference>
<dbReference type="InterPro" id="IPR011989">
    <property type="entry name" value="ARM-like"/>
</dbReference>
<keyword evidence="4" id="KW-0539">Nucleus</keyword>
<dbReference type="Gene3D" id="1.25.10.10">
    <property type="entry name" value="Leucine-rich Repeat Variant"/>
    <property type="match status" value="1"/>
</dbReference>
<dbReference type="PANTHER" id="PTHR14428">
    <property type="entry name" value="NUCLEOLAR COMPLEX PROTEIN 3"/>
    <property type="match status" value="1"/>
</dbReference>
<accession>A2EQM3</accession>
<dbReference type="Proteomes" id="UP000001542">
    <property type="component" value="Unassembled WGS sequence"/>
</dbReference>
<name>A2EQM3_TRIV3</name>
<dbReference type="EMBL" id="DS113458">
    <property type="protein sequence ID" value="EAY05070.1"/>
    <property type="molecule type" value="Genomic_DNA"/>
</dbReference>
<dbReference type="STRING" id="5722.A2EQM3"/>
<dbReference type="InterPro" id="IPR011501">
    <property type="entry name" value="Noc3_N"/>
</dbReference>
<dbReference type="Pfam" id="PF07540">
    <property type="entry name" value="NOC3p"/>
    <property type="match status" value="1"/>
</dbReference>
<dbReference type="GO" id="GO:0005730">
    <property type="term" value="C:nucleolus"/>
    <property type="evidence" value="ECO:0000318"/>
    <property type="project" value="GO_Central"/>
</dbReference>
<evidence type="ECO:0000256" key="2">
    <source>
        <dbReference type="ARBA" id="ARBA00007797"/>
    </source>
</evidence>
<dbReference type="InterPro" id="IPR016903">
    <property type="entry name" value="Nucleolar_cplx-assoc_3"/>
</dbReference>
<dbReference type="VEuPathDB" id="TrichDB:TVAGG3_0976850"/>
<dbReference type="GO" id="GO:0006270">
    <property type="term" value="P:DNA replication initiation"/>
    <property type="evidence" value="ECO:0000318"/>
    <property type="project" value="GO_Central"/>
</dbReference>
<dbReference type="eggNOG" id="KOG2153">
    <property type="taxonomic scope" value="Eukaryota"/>
</dbReference>
<proteinExistence type="inferred from homology"/>
<sequence length="518" mass="59227">MSTKEQKTNAIRNEIAHICLELTQKEGYNVKENINTLMTYCKNYELKTVQKIAILSLAKVFVDILPPYIVEKHNEKDNPSQEVKKRRLYEATLLETARQFIQICEKLAFSKKSSNNTRKLAAKALAEIYVNKPGFNTGRQLVTTMVKLACSNHEEVRQVICENLTHFFENDPNGHNTLAIVTKIAATPSPEISIELLQTLEHIKLRSFPQKTQAEKEKEKKEKITDKDLIKELREADIVPDDNSPEMTQTHILEQLFGTVFRFLKETKSEVHFIAAMEIIRKDVLFIDKDFVSAIVSALKQNRFSLRSAITAAHTALVLCKQCEYNVDLRGFFTEVYNRAYEALDDRDSTLEFLALFDIISEQIDTARTASFAKRLMIMALHAPSDIATTILVTLRKLLTPHLELTSAIDFDFEAEGDFNIYGADPDFCNGPAAKYWELSELAHHRNEKLREVAQIIATLNSSAAVRSADLNDAKMKRKWDPRATLEELDDSARIFDVNLLHFNREALPEKLKLFELE</sequence>
<protein>
    <submittedName>
        <fullName evidence="7">Uncharacterized protein</fullName>
    </submittedName>
</protein>
<evidence type="ECO:0000256" key="3">
    <source>
        <dbReference type="ARBA" id="ARBA00023054"/>
    </source>
</evidence>
<dbReference type="SUPFAM" id="SSF48371">
    <property type="entry name" value="ARM repeat"/>
    <property type="match status" value="1"/>
</dbReference>
<feature type="domain" description="CCAAT-binding factor" evidence="5">
    <location>
        <begin position="311"/>
        <end position="453"/>
    </location>
</feature>
<comment type="subcellular location">
    <subcellularLocation>
        <location evidence="1">Nucleus</location>
        <location evidence="1">Nucleolus</location>
    </subcellularLocation>
</comment>
<dbReference type="InParanoid" id="A2EQM3"/>
<evidence type="ECO:0000259" key="5">
    <source>
        <dbReference type="Pfam" id="PF03914"/>
    </source>
</evidence>
<keyword evidence="8" id="KW-1185">Reference proteome</keyword>
<evidence type="ECO:0000256" key="1">
    <source>
        <dbReference type="ARBA" id="ARBA00004604"/>
    </source>
</evidence>
<evidence type="ECO:0000313" key="8">
    <source>
        <dbReference type="Proteomes" id="UP000001542"/>
    </source>
</evidence>
<dbReference type="OrthoDB" id="10263597at2759"/>
<comment type="similarity">
    <text evidence="2">Belongs to the CBF/MAK21 family.</text>
</comment>
<evidence type="ECO:0000259" key="6">
    <source>
        <dbReference type="Pfam" id="PF07540"/>
    </source>
</evidence>
<dbReference type="GO" id="GO:0003682">
    <property type="term" value="F:chromatin binding"/>
    <property type="evidence" value="ECO:0000318"/>
    <property type="project" value="GO_Central"/>
</dbReference>
<gene>
    <name evidence="7" type="ORF">TVAG_191670</name>
</gene>
<dbReference type="InterPro" id="IPR005612">
    <property type="entry name" value="CCAAT-binding_factor"/>
</dbReference>
<dbReference type="PANTHER" id="PTHR14428:SF5">
    <property type="entry name" value="NUCLEOLAR COMPLEX PROTEIN 3 HOMOLOG"/>
    <property type="match status" value="1"/>
</dbReference>